<dbReference type="Pfam" id="PF10607">
    <property type="entry name" value="CTLH"/>
    <property type="match status" value="1"/>
</dbReference>
<keyword evidence="3 7" id="KW-0812">Transmembrane</keyword>
<feature type="transmembrane region" description="Helical" evidence="7">
    <location>
        <begin position="593"/>
        <end position="613"/>
    </location>
</feature>
<feature type="coiled-coil region" evidence="6">
    <location>
        <begin position="61"/>
        <end position="88"/>
    </location>
</feature>
<dbReference type="InterPro" id="IPR001248">
    <property type="entry name" value="Pur-cyt_permease"/>
</dbReference>
<comment type="subcellular location">
    <subcellularLocation>
        <location evidence="1">Membrane</location>
        <topology evidence="1">Multi-pass membrane protein</topology>
    </subcellularLocation>
</comment>
<evidence type="ECO:0000256" key="2">
    <source>
        <dbReference type="ARBA" id="ARBA00008974"/>
    </source>
</evidence>
<evidence type="ECO:0000256" key="7">
    <source>
        <dbReference type="SAM" id="Phobius"/>
    </source>
</evidence>
<reference evidence="9" key="1">
    <citation type="submission" date="2022-07" db="EMBL/GenBank/DDBJ databases">
        <title>Genome Sequence of Physisporinus lineatus.</title>
        <authorList>
            <person name="Buettner E."/>
        </authorList>
    </citation>
    <scope>NUCLEOTIDE SEQUENCE</scope>
    <source>
        <strain evidence="9">VT162</strain>
    </source>
</reference>
<evidence type="ECO:0000313" key="10">
    <source>
        <dbReference type="Proteomes" id="UP001212997"/>
    </source>
</evidence>
<evidence type="ECO:0000256" key="5">
    <source>
        <dbReference type="ARBA" id="ARBA00023136"/>
    </source>
</evidence>
<keyword evidence="10" id="KW-1185">Reference proteome</keyword>
<comment type="caution">
    <text evidence="9">The sequence shown here is derived from an EMBL/GenBank/DDBJ whole genome shotgun (WGS) entry which is preliminary data.</text>
</comment>
<dbReference type="PANTHER" id="PTHR30618:SF2">
    <property type="entry name" value="ALLANTOIN PERMEASE-RELATED"/>
    <property type="match status" value="1"/>
</dbReference>
<feature type="transmembrane region" description="Helical" evidence="7">
    <location>
        <begin position="667"/>
        <end position="690"/>
    </location>
</feature>
<accession>A0AAD5YJL7</accession>
<feature type="transmembrane region" description="Helical" evidence="7">
    <location>
        <begin position="494"/>
        <end position="518"/>
    </location>
</feature>
<dbReference type="EMBL" id="JANAWD010000143">
    <property type="protein sequence ID" value="KAJ3485735.1"/>
    <property type="molecule type" value="Genomic_DNA"/>
</dbReference>
<keyword evidence="4 7" id="KW-1133">Transmembrane helix</keyword>
<proteinExistence type="inferred from homology"/>
<feature type="transmembrane region" description="Helical" evidence="7">
    <location>
        <begin position="469"/>
        <end position="488"/>
    </location>
</feature>
<evidence type="ECO:0000313" key="9">
    <source>
        <dbReference type="EMBL" id="KAJ3485735.1"/>
    </source>
</evidence>
<organism evidence="9 10">
    <name type="scientific">Meripilus lineatus</name>
    <dbReference type="NCBI Taxonomy" id="2056292"/>
    <lineage>
        <taxon>Eukaryota</taxon>
        <taxon>Fungi</taxon>
        <taxon>Dikarya</taxon>
        <taxon>Basidiomycota</taxon>
        <taxon>Agaricomycotina</taxon>
        <taxon>Agaricomycetes</taxon>
        <taxon>Polyporales</taxon>
        <taxon>Meripilaceae</taxon>
        <taxon>Meripilus</taxon>
    </lineage>
</organism>
<dbReference type="Proteomes" id="UP001212997">
    <property type="component" value="Unassembled WGS sequence"/>
</dbReference>
<dbReference type="GO" id="GO:0005886">
    <property type="term" value="C:plasma membrane"/>
    <property type="evidence" value="ECO:0007669"/>
    <property type="project" value="TreeGrafter"/>
</dbReference>
<dbReference type="InterPro" id="IPR045225">
    <property type="entry name" value="Uracil/uridine/allantoin_perm"/>
</dbReference>
<dbReference type="GO" id="GO:0015205">
    <property type="term" value="F:nucleobase transmembrane transporter activity"/>
    <property type="evidence" value="ECO:0007669"/>
    <property type="project" value="TreeGrafter"/>
</dbReference>
<feature type="transmembrane region" description="Helical" evidence="7">
    <location>
        <begin position="633"/>
        <end position="655"/>
    </location>
</feature>
<dbReference type="CDD" id="cd16659">
    <property type="entry name" value="RING-Ubox_Emp"/>
    <property type="match status" value="1"/>
</dbReference>
<name>A0AAD5YJL7_9APHY</name>
<dbReference type="Pfam" id="PF02133">
    <property type="entry name" value="Transp_cyt_pur"/>
    <property type="match status" value="1"/>
</dbReference>
<dbReference type="AlphaFoldDB" id="A0AAD5YJL7"/>
<feature type="domain" description="CTLH" evidence="8">
    <location>
        <begin position="161"/>
        <end position="217"/>
    </location>
</feature>
<evidence type="ECO:0000256" key="6">
    <source>
        <dbReference type="SAM" id="Coils"/>
    </source>
</evidence>
<sequence length="746" mass="83890">MSNKLNIDGIMLFEQPFARVPFENYRKVFRTSQKNIEKEFGPIQIAANELTKQAQTGFASSEETVTSIDNMINRIENLKRRLAELQTVSGTPTLAVMKERLQHLATVEALQSESDPDFARWADTRLERWLVDWSLRNGKEGTARQIAQERGIEQLVDIELFSDIRRIEDALNRRSCTEALAWCSENKAALRKAKNPLEFDLRFQEFIELARERRLLDAIAYQKKYLVQWQDTHMPQIHQASALLAFPPYTTCGQYKVHLKKSSVPGSLSYIRLTPFVWQRLYDPSRWKTLAESFRLAIYNLSTLPTEPLLHLAMYAGLASLKLPACYDEHTKNVDCPVCDADLGLLAKEVPLSHHVNSTIVCGITGKIMDEDNSPMAFPGGGNVYSKEALEEMAAKNHGKVWLKKLEVSRGEDSTFTEQFLSNDDLRPVPPEKRTWKIWNFVAFWVADSFNINTWMIVSSMVQLGLSWWQAWICVWIGYGIVAPFIVLNARPGAIFHVTFPVVARTSFGVYGSLWCVFNRGAMACIWYGVQASIGGSCVLVMLRAMWPSVNNIPNSMPASSGTNTRDFMCFFLFWLISLPAIWFPIHKIRHLFTLKAIVVPIAGITFFVWCIVKAHGVGPIVRQPATIHDSTLGWAMVSSLMSCISNMATLVTNAPDFASRAAYPEAAVIPQLVSVPLGFSLVSFIGIIVSSSSQTIYGEAIWSPIDLLGKFLDNNPSHATRFGVWFISASFIIAQVGSPITSLRH</sequence>
<dbReference type="InterPro" id="IPR006595">
    <property type="entry name" value="CTLH_C"/>
</dbReference>
<gene>
    <name evidence="9" type="ORF">NLI96_g4739</name>
</gene>
<dbReference type="PANTHER" id="PTHR30618">
    <property type="entry name" value="NCS1 FAMILY PURINE/PYRIMIDINE TRANSPORTER"/>
    <property type="match status" value="1"/>
</dbReference>
<evidence type="ECO:0000256" key="1">
    <source>
        <dbReference type="ARBA" id="ARBA00004141"/>
    </source>
</evidence>
<feature type="transmembrane region" description="Helical" evidence="7">
    <location>
        <begin position="566"/>
        <end position="586"/>
    </location>
</feature>
<dbReference type="Gene3D" id="1.10.4160.10">
    <property type="entry name" value="Hydantoin permease"/>
    <property type="match status" value="1"/>
</dbReference>
<protein>
    <recommendedName>
        <fullName evidence="8">CTLH domain-containing protein</fullName>
    </recommendedName>
</protein>
<feature type="transmembrane region" description="Helical" evidence="7">
    <location>
        <begin position="525"/>
        <end position="546"/>
    </location>
</feature>
<dbReference type="InterPro" id="IPR024964">
    <property type="entry name" value="CTLH/CRA"/>
</dbReference>
<dbReference type="PROSITE" id="PS50897">
    <property type="entry name" value="CTLH"/>
    <property type="match status" value="1"/>
</dbReference>
<dbReference type="SMART" id="SM00668">
    <property type="entry name" value="CTLH"/>
    <property type="match status" value="1"/>
</dbReference>
<evidence type="ECO:0000256" key="3">
    <source>
        <dbReference type="ARBA" id="ARBA00022692"/>
    </source>
</evidence>
<evidence type="ECO:0000259" key="8">
    <source>
        <dbReference type="PROSITE" id="PS50897"/>
    </source>
</evidence>
<comment type="similarity">
    <text evidence="2">Belongs to the purine-cytosine permease (2.A.39) family.</text>
</comment>
<evidence type="ECO:0000256" key="4">
    <source>
        <dbReference type="ARBA" id="ARBA00022989"/>
    </source>
</evidence>
<keyword evidence="5 7" id="KW-0472">Membrane</keyword>
<keyword evidence="6" id="KW-0175">Coiled coil</keyword>